<dbReference type="Proteomes" id="UP000676336">
    <property type="component" value="Unassembled WGS sequence"/>
</dbReference>
<comment type="caution">
    <text evidence="1">The sequence shown here is derived from an EMBL/GenBank/DDBJ whole genome shotgun (WGS) entry which is preliminary data.</text>
</comment>
<gene>
    <name evidence="1" type="ORF">SMN809_LOCUS55127</name>
</gene>
<sequence length="56" mass="6273">MVELELLQHDEVDTHQLTSEGNVQVSIDLSKTLTNTTDGSSYRIELMPLLSSLKEI</sequence>
<organism evidence="1 2">
    <name type="scientific">Rotaria magnacalcarata</name>
    <dbReference type="NCBI Taxonomy" id="392030"/>
    <lineage>
        <taxon>Eukaryota</taxon>
        <taxon>Metazoa</taxon>
        <taxon>Spiralia</taxon>
        <taxon>Gnathifera</taxon>
        <taxon>Rotifera</taxon>
        <taxon>Eurotatoria</taxon>
        <taxon>Bdelloidea</taxon>
        <taxon>Philodinida</taxon>
        <taxon>Philodinidae</taxon>
        <taxon>Rotaria</taxon>
    </lineage>
</organism>
<dbReference type="EMBL" id="CAJOBI010193943">
    <property type="protein sequence ID" value="CAF4970317.1"/>
    <property type="molecule type" value="Genomic_DNA"/>
</dbReference>
<proteinExistence type="predicted"/>
<accession>A0A8S3D5S9</accession>
<evidence type="ECO:0000313" key="2">
    <source>
        <dbReference type="Proteomes" id="UP000676336"/>
    </source>
</evidence>
<evidence type="ECO:0000313" key="1">
    <source>
        <dbReference type="EMBL" id="CAF4970317.1"/>
    </source>
</evidence>
<protein>
    <submittedName>
        <fullName evidence="1">Uncharacterized protein</fullName>
    </submittedName>
</protein>
<name>A0A8S3D5S9_9BILA</name>
<dbReference type="AlphaFoldDB" id="A0A8S3D5S9"/>
<feature type="non-terminal residue" evidence="1">
    <location>
        <position position="56"/>
    </location>
</feature>
<reference evidence="1" key="1">
    <citation type="submission" date="2021-02" db="EMBL/GenBank/DDBJ databases">
        <authorList>
            <person name="Nowell W R."/>
        </authorList>
    </citation>
    <scope>NUCLEOTIDE SEQUENCE</scope>
</reference>